<feature type="compositionally biased region" description="Acidic residues" evidence="1">
    <location>
        <begin position="159"/>
        <end position="175"/>
    </location>
</feature>
<name>A0A177F6K5_9EURO</name>
<dbReference type="EMBL" id="LVKK01000045">
    <property type="protein sequence ID" value="OAG39301.1"/>
    <property type="molecule type" value="Genomic_DNA"/>
</dbReference>
<evidence type="ECO:0000256" key="1">
    <source>
        <dbReference type="SAM" id="MobiDB-lite"/>
    </source>
</evidence>
<dbReference type="OrthoDB" id="4151291at2759"/>
<gene>
    <name evidence="2" type="ORF">AYO21_06505</name>
</gene>
<dbReference type="AlphaFoldDB" id="A0A177F6K5"/>
<dbReference type="GeneID" id="34601664"/>
<feature type="compositionally biased region" description="Basic and acidic residues" evidence="1">
    <location>
        <begin position="100"/>
        <end position="116"/>
    </location>
</feature>
<organism evidence="2 3">
    <name type="scientific">Fonsecaea monophora</name>
    <dbReference type="NCBI Taxonomy" id="254056"/>
    <lineage>
        <taxon>Eukaryota</taxon>
        <taxon>Fungi</taxon>
        <taxon>Dikarya</taxon>
        <taxon>Ascomycota</taxon>
        <taxon>Pezizomycotina</taxon>
        <taxon>Eurotiomycetes</taxon>
        <taxon>Chaetothyriomycetidae</taxon>
        <taxon>Chaetothyriales</taxon>
        <taxon>Herpotrichiellaceae</taxon>
        <taxon>Fonsecaea</taxon>
    </lineage>
</organism>
<dbReference type="Proteomes" id="UP000077002">
    <property type="component" value="Unassembled WGS sequence"/>
</dbReference>
<protein>
    <submittedName>
        <fullName evidence="2">Uncharacterized protein</fullName>
    </submittedName>
</protein>
<reference evidence="2 3" key="1">
    <citation type="submission" date="2016-03" db="EMBL/GenBank/DDBJ databases">
        <title>Draft genome sequence of the Fonsecaea monophora CBS 269.37.</title>
        <authorList>
            <person name="Bombassaro A."/>
            <person name="Vinicius W.A."/>
            <person name="De Hoog S."/>
            <person name="Sun J."/>
            <person name="Souza E.M."/>
            <person name="Raittz R.T."/>
            <person name="Costa F."/>
            <person name="Leao A.C."/>
            <person name="Tadra-Sfeir M.Z."/>
            <person name="Baura V."/>
            <person name="Balsanelli E."/>
            <person name="Pedrosa F.O."/>
            <person name="Moreno L.F."/>
            <person name="Steffens M.B."/>
            <person name="Xi L."/>
            <person name="Bocca A.L."/>
            <person name="Felipe M.S."/>
            <person name="Teixeira M."/>
            <person name="Telles Filho F.Q."/>
            <person name="Azevedo C.M."/>
            <person name="Gomes R."/>
            <person name="Vicente V.A."/>
        </authorList>
    </citation>
    <scope>NUCLEOTIDE SEQUENCE [LARGE SCALE GENOMIC DNA]</scope>
    <source>
        <strain evidence="2 3">CBS 269.37</strain>
    </source>
</reference>
<feature type="compositionally biased region" description="Basic and acidic residues" evidence="1">
    <location>
        <begin position="51"/>
        <end position="73"/>
    </location>
</feature>
<feature type="compositionally biased region" description="Basic and acidic residues" evidence="1">
    <location>
        <begin position="306"/>
        <end position="366"/>
    </location>
</feature>
<keyword evidence="3" id="KW-1185">Reference proteome</keyword>
<feature type="compositionally biased region" description="Acidic residues" evidence="1">
    <location>
        <begin position="222"/>
        <end position="234"/>
    </location>
</feature>
<evidence type="ECO:0000313" key="2">
    <source>
        <dbReference type="EMBL" id="OAG39301.1"/>
    </source>
</evidence>
<sequence>MPDEDWRDEIQEYARLLDAVASGDRSRVVKHLTDYILGGKKEGNASSQAGDDDHDHDHDHGEDHKTQGEHEQYPEQEEDNGYEYYEEDAYNESYAAGTEYADHEGNYTGEENKEHEYEEDQYEYGNGYDDEYPAEYDPSTAAENYYEEHYMSGAYNEPDNGDETYEGEEYTEYNGDDPSGYGNETYAMGEAENTNASSYPRAAYNGPNSNNYGNHQYPESQEYGDEYYDQEYNDWDPGAENYHYHQGTDGAGGEWHEEPDYGLVSDDQNQEVVDEVALYDLDDEYLDEDPDHPHDDYADLDEHDYLDEHDHEDLDHYADMDEHGYWEEHDGADLDHYADLEEEHGHLQEHEEHQEHQDPEKSKPLEDLAYPDDDDQLPNYEEQTQLRHHPEDNLFFLPPPPNDALPGYSEIPRYAASQSPKTQYVPYRPPPTSLDEEPTDKDRERGEDAIPSMRRAGTTTFSPRTSADRVWSGKEDEEEEEWEDETCEDEDESLPPPPPLSPRHPDIQFNPLSQQYKGGLPAEQKPDPFLYIPTIGSGQASAFWERQRG</sequence>
<comment type="caution">
    <text evidence="2">The sequence shown here is derived from an EMBL/GenBank/DDBJ whole genome shotgun (WGS) entry which is preliminary data.</text>
</comment>
<proteinExistence type="predicted"/>
<feature type="compositionally biased region" description="Acidic residues" evidence="1">
    <location>
        <begin position="74"/>
        <end position="90"/>
    </location>
</feature>
<feature type="region of interest" description="Disordered" evidence="1">
    <location>
        <begin position="152"/>
        <end position="529"/>
    </location>
</feature>
<feature type="compositionally biased region" description="Polar residues" evidence="1">
    <location>
        <begin position="206"/>
        <end position="218"/>
    </location>
</feature>
<feature type="compositionally biased region" description="Acidic residues" evidence="1">
    <location>
        <begin position="475"/>
        <end position="493"/>
    </location>
</feature>
<feature type="compositionally biased region" description="Acidic residues" evidence="1">
    <location>
        <begin position="280"/>
        <end position="290"/>
    </location>
</feature>
<evidence type="ECO:0000313" key="3">
    <source>
        <dbReference type="Proteomes" id="UP000077002"/>
    </source>
</evidence>
<feature type="region of interest" description="Disordered" evidence="1">
    <location>
        <begin position="37"/>
        <end position="119"/>
    </location>
</feature>
<dbReference type="RefSeq" id="XP_022511253.1">
    <property type="nucleotide sequence ID" value="XM_022656465.1"/>
</dbReference>
<accession>A0A177F6K5</accession>